<sequence>MKKIPVGASGNLRRAIEWLGQDQPEPISQKFHALRDTINQTPAARFVSSQENESSHWGVQIELELNHSLVWHVIQRYSYTLNWLTTTNPLPTKFFPRSLPSENGPPEDLLHWRIECIDPLFLPDHAANELQRQLPENISNEEDWTQ</sequence>
<gene>
    <name evidence="1" type="ORF">AABB28_11445</name>
</gene>
<dbReference type="AlphaFoldDB" id="A0AAN0NFV3"/>
<organism evidence="1 2">
    <name type="scientific">Yoonia algicola</name>
    <dbReference type="NCBI Taxonomy" id="3137368"/>
    <lineage>
        <taxon>Bacteria</taxon>
        <taxon>Pseudomonadati</taxon>
        <taxon>Pseudomonadota</taxon>
        <taxon>Alphaproteobacteria</taxon>
        <taxon>Rhodobacterales</taxon>
        <taxon>Paracoccaceae</taxon>
        <taxon>Yoonia</taxon>
    </lineage>
</organism>
<proteinExistence type="predicted"/>
<dbReference type="KEGG" id="yag:AABB28_11445"/>
<protein>
    <submittedName>
        <fullName evidence="1">Uncharacterized protein</fullName>
    </submittedName>
</protein>
<dbReference type="EMBL" id="CP151762">
    <property type="protein sequence ID" value="WZU62505.1"/>
    <property type="molecule type" value="Genomic_DNA"/>
</dbReference>
<evidence type="ECO:0000313" key="2">
    <source>
        <dbReference type="Proteomes" id="UP001451782"/>
    </source>
</evidence>
<reference evidence="1 2" key="1">
    <citation type="submission" date="2024-04" db="EMBL/GenBank/DDBJ databases">
        <title>Phylogenomic analyses of a clade within the roseobacter group suggest taxonomic reassignments of species of the genera Aestuariivita, Citreicella, Loktanella, Nautella, Pelagibaca, Ruegeria, Thalassobius, Thiobacimonas and Tropicibacter, and the proposal o.</title>
        <authorList>
            <person name="Jeon C.O."/>
        </authorList>
    </citation>
    <scope>NUCLEOTIDE SEQUENCE [LARGE SCALE GENOMIC DNA]</scope>
    <source>
        <strain evidence="1 2">G8-12</strain>
    </source>
</reference>
<dbReference type="Proteomes" id="UP001451782">
    <property type="component" value="Chromosome"/>
</dbReference>
<dbReference type="RefSeq" id="WP_342068908.1">
    <property type="nucleotide sequence ID" value="NZ_CP151762.1"/>
</dbReference>
<keyword evidence="2" id="KW-1185">Reference proteome</keyword>
<name>A0AAN0NFV3_9RHOB</name>
<accession>A0AAN0NFV3</accession>
<evidence type="ECO:0000313" key="1">
    <source>
        <dbReference type="EMBL" id="WZU62505.1"/>
    </source>
</evidence>